<dbReference type="EMBL" id="BMAC01000152">
    <property type="protein sequence ID" value="GFP87716.1"/>
    <property type="molecule type" value="Genomic_DNA"/>
</dbReference>
<reference evidence="2" key="1">
    <citation type="submission" date="2020-07" db="EMBL/GenBank/DDBJ databases">
        <title>Ethylene signaling mediates host invasion by parasitic plants.</title>
        <authorList>
            <person name="Yoshida S."/>
        </authorList>
    </citation>
    <scope>NUCLEOTIDE SEQUENCE</scope>
    <source>
        <strain evidence="2">Okayama</strain>
    </source>
</reference>
<dbReference type="OrthoDB" id="427480at2759"/>
<sequence length="276" mass="31585">MGLTPESNIQDLSRDMENAPTKEEAPGRGLSRFTEHVFVLRSGNRDYVNNNYPEPKLAEEYDLKPDKNFDTMNSILLTLAILSIKGQRMVYDLKTTLQEFIGQRLGDTNKGRDRDSAIQLKESRQRQRRRIIRRAANSRFYLQDCLEPRSAKAVAKFQNRELGIDTFSTCEDEKEMLRLAQTMFDTKLPPGVTMLQPFSDESSIKKIAVQAFPEELFSVLRTVHLLRGLSVGLGINYSCAEQWKPLAEEALYLGRPTDKDLKGARRHGILRRVFGN</sequence>
<feature type="compositionally biased region" description="Polar residues" evidence="1">
    <location>
        <begin position="1"/>
        <end position="11"/>
    </location>
</feature>
<evidence type="ECO:0000256" key="1">
    <source>
        <dbReference type="SAM" id="MobiDB-lite"/>
    </source>
</evidence>
<evidence type="ECO:0000313" key="3">
    <source>
        <dbReference type="Proteomes" id="UP000653305"/>
    </source>
</evidence>
<protein>
    <submittedName>
        <fullName evidence="2">Uncharacterized protein</fullName>
    </submittedName>
</protein>
<comment type="caution">
    <text evidence="2">The sequence shown here is derived from an EMBL/GenBank/DDBJ whole genome shotgun (WGS) entry which is preliminary data.</text>
</comment>
<dbReference type="Proteomes" id="UP000653305">
    <property type="component" value="Unassembled WGS sequence"/>
</dbReference>
<keyword evidence="3" id="KW-1185">Reference proteome</keyword>
<accession>A0A830BLP8</accession>
<feature type="compositionally biased region" description="Basic and acidic residues" evidence="1">
    <location>
        <begin position="12"/>
        <end position="26"/>
    </location>
</feature>
<evidence type="ECO:0000313" key="2">
    <source>
        <dbReference type="EMBL" id="GFP87716.1"/>
    </source>
</evidence>
<organism evidence="2 3">
    <name type="scientific">Phtheirospermum japonicum</name>
    <dbReference type="NCBI Taxonomy" id="374723"/>
    <lineage>
        <taxon>Eukaryota</taxon>
        <taxon>Viridiplantae</taxon>
        <taxon>Streptophyta</taxon>
        <taxon>Embryophyta</taxon>
        <taxon>Tracheophyta</taxon>
        <taxon>Spermatophyta</taxon>
        <taxon>Magnoliopsida</taxon>
        <taxon>eudicotyledons</taxon>
        <taxon>Gunneridae</taxon>
        <taxon>Pentapetalae</taxon>
        <taxon>asterids</taxon>
        <taxon>lamiids</taxon>
        <taxon>Lamiales</taxon>
        <taxon>Orobanchaceae</taxon>
        <taxon>Orobanchaceae incertae sedis</taxon>
        <taxon>Phtheirospermum</taxon>
    </lineage>
</organism>
<dbReference type="AlphaFoldDB" id="A0A830BLP8"/>
<name>A0A830BLP8_9LAMI</name>
<proteinExistence type="predicted"/>
<feature type="region of interest" description="Disordered" evidence="1">
    <location>
        <begin position="1"/>
        <end position="28"/>
    </location>
</feature>
<gene>
    <name evidence="2" type="ORF">PHJA_000915300</name>
</gene>